<organism evidence="1 2">
    <name type="scientific">Catharanthus roseus</name>
    <name type="common">Madagascar periwinkle</name>
    <name type="synonym">Vinca rosea</name>
    <dbReference type="NCBI Taxonomy" id="4058"/>
    <lineage>
        <taxon>Eukaryota</taxon>
        <taxon>Viridiplantae</taxon>
        <taxon>Streptophyta</taxon>
        <taxon>Embryophyta</taxon>
        <taxon>Tracheophyta</taxon>
        <taxon>Spermatophyta</taxon>
        <taxon>Magnoliopsida</taxon>
        <taxon>eudicotyledons</taxon>
        <taxon>Gunneridae</taxon>
        <taxon>Pentapetalae</taxon>
        <taxon>asterids</taxon>
        <taxon>lamiids</taxon>
        <taxon>Gentianales</taxon>
        <taxon>Apocynaceae</taxon>
        <taxon>Rauvolfioideae</taxon>
        <taxon>Vinceae</taxon>
        <taxon>Catharanthinae</taxon>
        <taxon>Catharanthus</taxon>
    </lineage>
</organism>
<protein>
    <submittedName>
        <fullName evidence="1">Uncharacterized protein</fullName>
    </submittedName>
</protein>
<proteinExistence type="predicted"/>
<evidence type="ECO:0000313" key="1">
    <source>
        <dbReference type="EMBL" id="KAI5652471.1"/>
    </source>
</evidence>
<dbReference type="EMBL" id="CM044707">
    <property type="protein sequence ID" value="KAI5652471.1"/>
    <property type="molecule type" value="Genomic_DNA"/>
</dbReference>
<gene>
    <name evidence="1" type="ORF">M9H77_29658</name>
</gene>
<dbReference type="Proteomes" id="UP001060085">
    <property type="component" value="Linkage Group LG07"/>
</dbReference>
<reference evidence="2" key="1">
    <citation type="journal article" date="2023" name="Nat. Plants">
        <title>Single-cell RNA sequencing provides a high-resolution roadmap for understanding the multicellular compartmentation of specialized metabolism.</title>
        <authorList>
            <person name="Sun S."/>
            <person name="Shen X."/>
            <person name="Li Y."/>
            <person name="Li Y."/>
            <person name="Wang S."/>
            <person name="Li R."/>
            <person name="Zhang H."/>
            <person name="Shen G."/>
            <person name="Guo B."/>
            <person name="Wei J."/>
            <person name="Xu J."/>
            <person name="St-Pierre B."/>
            <person name="Chen S."/>
            <person name="Sun C."/>
        </authorList>
    </citation>
    <scope>NUCLEOTIDE SEQUENCE [LARGE SCALE GENOMIC DNA]</scope>
</reference>
<accession>A0ACB9ZYX0</accession>
<sequence>MHLIVPRNKQNGEKNDILNRRNDVKRMGQSPMELKLGPITKAQRRRLKIHEVNGMVSYMVEALKSKLEGHPTVADMPLPAPLGKLDTYLGDLGKLLNQIHIQLKIHIKVVPEKPLIEGFKISN</sequence>
<evidence type="ECO:0000313" key="2">
    <source>
        <dbReference type="Proteomes" id="UP001060085"/>
    </source>
</evidence>
<keyword evidence="2" id="KW-1185">Reference proteome</keyword>
<comment type="caution">
    <text evidence="1">The sequence shown here is derived from an EMBL/GenBank/DDBJ whole genome shotgun (WGS) entry which is preliminary data.</text>
</comment>
<name>A0ACB9ZYX0_CATRO</name>